<evidence type="ECO:0000313" key="3">
    <source>
        <dbReference type="Proteomes" id="UP000189935"/>
    </source>
</evidence>
<evidence type="ECO:0000256" key="1">
    <source>
        <dbReference type="SAM" id="MobiDB-lite"/>
    </source>
</evidence>
<reference evidence="2 3" key="1">
    <citation type="submission" date="2016-11" db="EMBL/GenBank/DDBJ databases">
        <authorList>
            <person name="Jaros S."/>
            <person name="Januszkiewicz K."/>
            <person name="Wedrychowicz H."/>
        </authorList>
    </citation>
    <scope>NUCLEOTIDE SEQUENCE [LARGE SCALE GENOMIC DNA]</scope>
    <source>
        <strain evidence="2 3">GAS499</strain>
    </source>
</reference>
<feature type="region of interest" description="Disordered" evidence="1">
    <location>
        <begin position="111"/>
        <end position="284"/>
    </location>
</feature>
<gene>
    <name evidence="2" type="ORF">SAMN05444159_1310</name>
</gene>
<feature type="compositionally biased region" description="Polar residues" evidence="1">
    <location>
        <begin position="172"/>
        <end position="182"/>
    </location>
</feature>
<accession>A0A1M6LL64</accession>
<name>A0A1M6LL64_9BRAD</name>
<organism evidence="2 3">
    <name type="scientific">Bradyrhizobium lablabi</name>
    <dbReference type="NCBI Taxonomy" id="722472"/>
    <lineage>
        <taxon>Bacteria</taxon>
        <taxon>Pseudomonadati</taxon>
        <taxon>Pseudomonadota</taxon>
        <taxon>Alphaproteobacteria</taxon>
        <taxon>Hyphomicrobiales</taxon>
        <taxon>Nitrobacteraceae</taxon>
        <taxon>Bradyrhizobium</taxon>
    </lineage>
</organism>
<protein>
    <submittedName>
        <fullName evidence="2">Uncharacterized protein</fullName>
    </submittedName>
</protein>
<dbReference type="Proteomes" id="UP000189935">
    <property type="component" value="Chromosome I"/>
</dbReference>
<dbReference type="EMBL" id="LT670844">
    <property type="protein sequence ID" value="SHJ71925.1"/>
    <property type="molecule type" value="Genomic_DNA"/>
</dbReference>
<feature type="region of interest" description="Disordered" evidence="1">
    <location>
        <begin position="308"/>
        <end position="351"/>
    </location>
</feature>
<sequence length="432" mass="42970">MISLHTRAICDECGNAPAVVQVDETFFLCASCEAILINSVTSAITSSDVIATTGSGGNAPAALSASVVAVNSVASAVASPSDVNAVVAVKLAPGPSVATATNSREVTCNRSLSAAAATDPRLTGADSRATRMSAPEQNAVSDGLPTSPPQSGSLANPTPTASGMVSGCTGLIQASSQSTTPHESGVGPDAANPRQCHLQGVTGGESAATNTCRTGTGPGTSGPERDFLGATNSSSGDGPGIQQPRSMTWGGREATPAPSGRARDRAMCPAVTGNSSCGGREMQTGATPLEQSLGVRQVGSSTLQLSAGIASGPQDSISDPVSSIPPAPVHSAPRPKKEAAPLFSSAGSVEQATRDNLAGPTPLLRSSAILGSGATSVDPELEAAICALEAQWSLLDISASDRIMNNSTSLRSRAFDSMSANLVQASASSSTV</sequence>
<feature type="compositionally biased region" description="Polar residues" evidence="1">
    <location>
        <begin position="149"/>
        <end position="163"/>
    </location>
</feature>
<evidence type="ECO:0000313" key="2">
    <source>
        <dbReference type="EMBL" id="SHJ71925.1"/>
    </source>
</evidence>
<dbReference type="AlphaFoldDB" id="A0A1M6LL64"/>
<proteinExistence type="predicted"/>